<reference evidence="2" key="2">
    <citation type="journal article" date="2020" name="Mitochondrial DNA Part B Resour">
        <title>Characterization of the complete chloroplast genome of Punica granatum 'Luqing1'.</title>
        <authorList>
            <person name="Feng L."/>
            <person name="Yang X."/>
            <person name="Jiao Q."/>
            <person name="Wang C."/>
            <person name="Yin Y."/>
            <person name="Tao J."/>
        </authorList>
    </citation>
    <scope>NUCLEOTIDE SEQUENCE</scope>
    <source>
        <strain evidence="2">Luqing 1</strain>
    </source>
</reference>
<accession>A0A889ZZP5</accession>
<protein>
    <submittedName>
        <fullName evidence="2">Translational initiation factor 1</fullName>
    </submittedName>
</protein>
<dbReference type="GO" id="GO:0003743">
    <property type="term" value="F:translation initiation factor activity"/>
    <property type="evidence" value="ECO:0007669"/>
    <property type="project" value="UniProtKB-KW"/>
</dbReference>
<evidence type="ECO:0000313" key="1">
    <source>
        <dbReference type="EMBL" id="QRG00286.1"/>
    </source>
</evidence>
<proteinExistence type="predicted"/>
<gene>
    <name evidence="2" type="primary">infA</name>
</gene>
<keyword evidence="2" id="KW-0396">Initiation factor</keyword>
<reference evidence="1" key="1">
    <citation type="submission" date="2019-10" db="EMBL/GenBank/DDBJ databases">
        <authorList>
            <person name="Feng L."/>
            <person name="Yin Y."/>
            <person name="Yang X."/>
            <person name="Jiao Q."/>
        </authorList>
    </citation>
    <scope>NUCLEOTIDE SEQUENCE</scope>
    <source>
        <strain evidence="1">Sanbaitian</strain>
    </source>
</reference>
<keyword evidence="2" id="KW-0934">Plastid</keyword>
<keyword evidence="2" id="KW-0150">Chloroplast</keyword>
<evidence type="ECO:0000313" key="2">
    <source>
        <dbReference type="EMBL" id="QRG00371.1"/>
    </source>
</evidence>
<geneLocation type="chloroplast" evidence="2"/>
<name>A0A889ZZP5_PUNGR</name>
<dbReference type="AlphaFoldDB" id="A0A889ZZP5"/>
<dbReference type="EMBL" id="MN630638">
    <property type="protein sequence ID" value="QRG00371.1"/>
    <property type="molecule type" value="Genomic_DNA"/>
</dbReference>
<organism evidence="2">
    <name type="scientific">Punica granatum</name>
    <name type="common">Pomegranate</name>
    <dbReference type="NCBI Taxonomy" id="22663"/>
    <lineage>
        <taxon>Eukaryota</taxon>
        <taxon>Viridiplantae</taxon>
        <taxon>Streptophyta</taxon>
        <taxon>Embryophyta</taxon>
        <taxon>Tracheophyta</taxon>
        <taxon>Spermatophyta</taxon>
        <taxon>Magnoliopsida</taxon>
        <taxon>eudicotyledons</taxon>
        <taxon>Gunneridae</taxon>
        <taxon>Pentapetalae</taxon>
        <taxon>rosids</taxon>
        <taxon>malvids</taxon>
        <taxon>Myrtales</taxon>
        <taxon>Lythraceae</taxon>
        <taxon>Punica</taxon>
    </lineage>
</organism>
<dbReference type="EMBL" id="MN630637">
    <property type="protein sequence ID" value="QRG00286.1"/>
    <property type="molecule type" value="Genomic_DNA"/>
</dbReference>
<keyword evidence="2" id="KW-0648">Protein biosynthesis</keyword>
<sequence length="47" mass="5407">MFRFHLDNEDLILGCVSGSIPRSFSLRRIIAVKIEVSLYVMLQPENV</sequence>